<evidence type="ECO:0000313" key="1">
    <source>
        <dbReference type="EMBL" id="JAE15200.1"/>
    </source>
</evidence>
<protein>
    <submittedName>
        <fullName evidence="1">Uncharacterized protein</fullName>
    </submittedName>
</protein>
<organism evidence="1">
    <name type="scientific">Arundo donax</name>
    <name type="common">Giant reed</name>
    <name type="synonym">Donax arundinaceus</name>
    <dbReference type="NCBI Taxonomy" id="35708"/>
    <lineage>
        <taxon>Eukaryota</taxon>
        <taxon>Viridiplantae</taxon>
        <taxon>Streptophyta</taxon>
        <taxon>Embryophyta</taxon>
        <taxon>Tracheophyta</taxon>
        <taxon>Spermatophyta</taxon>
        <taxon>Magnoliopsida</taxon>
        <taxon>Liliopsida</taxon>
        <taxon>Poales</taxon>
        <taxon>Poaceae</taxon>
        <taxon>PACMAD clade</taxon>
        <taxon>Arundinoideae</taxon>
        <taxon>Arundineae</taxon>
        <taxon>Arundo</taxon>
    </lineage>
</organism>
<sequence length="45" mass="5280">MHAVLVHVIEKISYPNSSVNRSRKATSRRWRLQNANHFLNLQTCC</sequence>
<reference evidence="1" key="2">
    <citation type="journal article" date="2015" name="Data Brief">
        <title>Shoot transcriptome of the giant reed, Arundo donax.</title>
        <authorList>
            <person name="Barrero R.A."/>
            <person name="Guerrero F.D."/>
            <person name="Moolhuijzen P."/>
            <person name="Goolsby J.A."/>
            <person name="Tidwell J."/>
            <person name="Bellgard S.E."/>
            <person name="Bellgard M.I."/>
        </authorList>
    </citation>
    <scope>NUCLEOTIDE SEQUENCE</scope>
    <source>
        <tissue evidence="1">Shoot tissue taken approximately 20 cm above the soil surface</tissue>
    </source>
</reference>
<dbReference type="EMBL" id="GBRH01182696">
    <property type="protein sequence ID" value="JAE15200.1"/>
    <property type="molecule type" value="Transcribed_RNA"/>
</dbReference>
<proteinExistence type="predicted"/>
<accession>A0A0A9FQT6</accession>
<dbReference type="AlphaFoldDB" id="A0A0A9FQT6"/>
<name>A0A0A9FQT6_ARUDO</name>
<reference evidence="1" key="1">
    <citation type="submission" date="2014-09" db="EMBL/GenBank/DDBJ databases">
        <authorList>
            <person name="Magalhaes I.L.F."/>
            <person name="Oliveira U."/>
            <person name="Santos F.R."/>
            <person name="Vidigal T.H.D.A."/>
            <person name="Brescovit A.D."/>
            <person name="Santos A.J."/>
        </authorList>
    </citation>
    <scope>NUCLEOTIDE SEQUENCE</scope>
    <source>
        <tissue evidence="1">Shoot tissue taken approximately 20 cm above the soil surface</tissue>
    </source>
</reference>